<dbReference type="InterPro" id="IPR005184">
    <property type="entry name" value="DUF306_Meta_HslJ"/>
</dbReference>
<comment type="caution">
    <text evidence="3">The sequence shown here is derived from an EMBL/GenBank/DDBJ whole genome shotgun (WGS) entry which is preliminary data.</text>
</comment>
<dbReference type="Proteomes" id="UP001595814">
    <property type="component" value="Unassembled WGS sequence"/>
</dbReference>
<feature type="domain" description="DUF306" evidence="2">
    <location>
        <begin position="29"/>
        <end position="137"/>
    </location>
</feature>
<dbReference type="Gene3D" id="2.40.128.270">
    <property type="match status" value="1"/>
</dbReference>
<evidence type="ECO:0000256" key="1">
    <source>
        <dbReference type="SAM" id="SignalP"/>
    </source>
</evidence>
<dbReference type="Pfam" id="PF03724">
    <property type="entry name" value="META"/>
    <property type="match status" value="1"/>
</dbReference>
<dbReference type="InterPro" id="IPR053147">
    <property type="entry name" value="Hsp_HslJ-like"/>
</dbReference>
<keyword evidence="1" id="KW-0732">Signal</keyword>
<evidence type="ECO:0000259" key="2">
    <source>
        <dbReference type="Pfam" id="PF03724"/>
    </source>
</evidence>
<protein>
    <submittedName>
        <fullName evidence="3">META domain-containing protein</fullName>
    </submittedName>
</protein>
<organism evidence="3 4">
    <name type="scientific">Euzebyella saccharophila</name>
    <dbReference type="NCBI Taxonomy" id="679664"/>
    <lineage>
        <taxon>Bacteria</taxon>
        <taxon>Pseudomonadati</taxon>
        <taxon>Bacteroidota</taxon>
        <taxon>Flavobacteriia</taxon>
        <taxon>Flavobacteriales</taxon>
        <taxon>Flavobacteriaceae</taxon>
        <taxon>Euzebyella</taxon>
    </lineage>
</organism>
<dbReference type="PROSITE" id="PS51257">
    <property type="entry name" value="PROKAR_LIPOPROTEIN"/>
    <property type="match status" value="1"/>
</dbReference>
<gene>
    <name evidence="3" type="ORF">ACFOUT_17455</name>
</gene>
<dbReference type="PANTHER" id="PTHR35535:SF2">
    <property type="entry name" value="DUF306 DOMAIN-CONTAINING PROTEIN"/>
    <property type="match status" value="1"/>
</dbReference>
<keyword evidence="4" id="KW-1185">Reference proteome</keyword>
<name>A0ABV8JU31_9FLAO</name>
<dbReference type="InterPro" id="IPR038670">
    <property type="entry name" value="HslJ-like_sf"/>
</dbReference>
<dbReference type="RefSeq" id="WP_192463217.1">
    <property type="nucleotide sequence ID" value="NZ_JACYFJ010000006.1"/>
</dbReference>
<evidence type="ECO:0000313" key="4">
    <source>
        <dbReference type="Proteomes" id="UP001595814"/>
    </source>
</evidence>
<accession>A0ABV8JU31</accession>
<proteinExistence type="predicted"/>
<sequence length="142" mass="15949">MRTFVRILVLGFIISVISCASHSKNSSSALFESQWELQYITGPRIAFNGLYPNKKPKISFDRATKIVQGNNSCNGYRADYSLDAFKISFGEPGPTTMMYCGEGEKVFLNMMKKVNAYGFDTSGNLELKMDEVVLMRFSKSPK</sequence>
<evidence type="ECO:0000313" key="3">
    <source>
        <dbReference type="EMBL" id="MFC4097676.1"/>
    </source>
</evidence>
<feature type="chain" id="PRO_5045770253" evidence="1">
    <location>
        <begin position="21"/>
        <end position="142"/>
    </location>
</feature>
<dbReference type="EMBL" id="JBHSAW010000024">
    <property type="protein sequence ID" value="MFC4097676.1"/>
    <property type="molecule type" value="Genomic_DNA"/>
</dbReference>
<reference evidence="4" key="1">
    <citation type="journal article" date="2019" name="Int. J. Syst. Evol. Microbiol.">
        <title>The Global Catalogue of Microorganisms (GCM) 10K type strain sequencing project: providing services to taxonomists for standard genome sequencing and annotation.</title>
        <authorList>
            <consortium name="The Broad Institute Genomics Platform"/>
            <consortium name="The Broad Institute Genome Sequencing Center for Infectious Disease"/>
            <person name="Wu L."/>
            <person name="Ma J."/>
        </authorList>
    </citation>
    <scope>NUCLEOTIDE SEQUENCE [LARGE SCALE GENOMIC DNA]</scope>
    <source>
        <strain evidence="4">CECT 7477</strain>
    </source>
</reference>
<dbReference type="PANTHER" id="PTHR35535">
    <property type="entry name" value="HEAT SHOCK PROTEIN HSLJ"/>
    <property type="match status" value="1"/>
</dbReference>
<feature type="signal peptide" evidence="1">
    <location>
        <begin position="1"/>
        <end position="20"/>
    </location>
</feature>